<reference evidence="2 3" key="1">
    <citation type="submission" date="2022-12" db="EMBL/GenBank/DDBJ databases">
        <title>Genome sequence of Pasteurellaceae Bisgaard Taxon 45.</title>
        <authorList>
            <person name="Foggin C."/>
            <person name="Rosen L.E."/>
            <person name="Henton M."/>
            <person name="Buys A."/>
            <person name="Floyd T."/>
            <person name="Turner A.D."/>
            <person name="Tarbin J."/>
            <person name="Lloyd A.S."/>
            <person name="Chaitezvi C."/>
            <person name="Ellis R.J."/>
            <person name="Roberts H.C."/>
            <person name="Dastjerdi A."/>
            <person name="Nunez A."/>
            <person name="Van Vliet A.H."/>
            <person name="Steinbach F."/>
        </authorList>
    </citation>
    <scope>NUCLEOTIDE SEQUENCE [LARGE SCALE GENOMIC DNA]</scope>
    <source>
        <strain evidence="2 3">VF20HR</strain>
    </source>
</reference>
<organism evidence="2 3">
    <name type="scientific">Bisgaard Taxon 45</name>
    <dbReference type="NCBI Taxonomy" id="304289"/>
    <lineage>
        <taxon>Bacteria</taxon>
        <taxon>Pseudomonadati</taxon>
        <taxon>Pseudomonadota</taxon>
        <taxon>Gammaproteobacteria</taxon>
        <taxon>Pasteurellales</taxon>
        <taxon>Pasteurellaceae</taxon>
    </lineage>
</organism>
<evidence type="ECO:0000256" key="1">
    <source>
        <dbReference type="SAM" id="MobiDB-lite"/>
    </source>
</evidence>
<dbReference type="Proteomes" id="UP001224083">
    <property type="component" value="Unassembled WGS sequence"/>
</dbReference>
<proteinExistence type="predicted"/>
<feature type="region of interest" description="Disordered" evidence="1">
    <location>
        <begin position="50"/>
        <end position="80"/>
    </location>
</feature>
<comment type="caution">
    <text evidence="2">The sequence shown here is derived from an EMBL/GenBank/DDBJ whole genome shotgun (WGS) entry which is preliminary data.</text>
</comment>
<evidence type="ECO:0000313" key="2">
    <source>
        <dbReference type="EMBL" id="MDP9501312.1"/>
    </source>
</evidence>
<evidence type="ECO:0000313" key="3">
    <source>
        <dbReference type="Proteomes" id="UP001224083"/>
    </source>
</evidence>
<dbReference type="EMBL" id="JAQAHH010000009">
    <property type="protein sequence ID" value="MDP9501312.1"/>
    <property type="molecule type" value="Genomic_DNA"/>
</dbReference>
<name>A0ABT9KJD6_9PAST</name>
<keyword evidence="3" id="KW-1185">Reference proteome</keyword>
<protein>
    <submittedName>
        <fullName evidence="2">Uncharacterized protein</fullName>
    </submittedName>
</protein>
<feature type="compositionally biased region" description="Polar residues" evidence="1">
    <location>
        <begin position="51"/>
        <end position="60"/>
    </location>
</feature>
<gene>
    <name evidence="2" type="ORF">O7M46_10120</name>
</gene>
<sequence>MDDFLGLMGFNENTGSTGWICYSHSSYYAEVLDAKKEWEEREKFIQIWGMPNSNKRNPSSPKLVKPMNSKEPGGHDENPF</sequence>
<accession>A0ABT9KJD6</accession>